<proteinExistence type="predicted"/>
<organism evidence="1">
    <name type="scientific">Anguilla anguilla</name>
    <name type="common">European freshwater eel</name>
    <name type="synonym">Muraena anguilla</name>
    <dbReference type="NCBI Taxonomy" id="7936"/>
    <lineage>
        <taxon>Eukaryota</taxon>
        <taxon>Metazoa</taxon>
        <taxon>Chordata</taxon>
        <taxon>Craniata</taxon>
        <taxon>Vertebrata</taxon>
        <taxon>Euteleostomi</taxon>
        <taxon>Actinopterygii</taxon>
        <taxon>Neopterygii</taxon>
        <taxon>Teleostei</taxon>
        <taxon>Anguilliformes</taxon>
        <taxon>Anguillidae</taxon>
        <taxon>Anguilla</taxon>
    </lineage>
</organism>
<reference evidence="1" key="2">
    <citation type="journal article" date="2015" name="Fish Shellfish Immunol.">
        <title>Early steps in the European eel (Anguilla anguilla)-Vibrio vulnificus interaction in the gills: Role of the RtxA13 toxin.</title>
        <authorList>
            <person name="Callol A."/>
            <person name="Pajuelo D."/>
            <person name="Ebbesson L."/>
            <person name="Teles M."/>
            <person name="MacKenzie S."/>
            <person name="Amaro C."/>
        </authorList>
    </citation>
    <scope>NUCLEOTIDE SEQUENCE</scope>
</reference>
<dbReference type="EMBL" id="GBXM01039229">
    <property type="protein sequence ID" value="JAH69348.1"/>
    <property type="molecule type" value="Transcribed_RNA"/>
</dbReference>
<reference evidence="1" key="1">
    <citation type="submission" date="2014-11" db="EMBL/GenBank/DDBJ databases">
        <authorList>
            <person name="Amaro Gonzalez C."/>
        </authorList>
    </citation>
    <scope>NUCLEOTIDE SEQUENCE</scope>
</reference>
<sequence>MLLHPQLESSCSGPLIIQVIQTTTFQNK</sequence>
<protein>
    <submittedName>
        <fullName evidence="1">Uncharacterized protein</fullName>
    </submittedName>
</protein>
<evidence type="ECO:0000313" key="1">
    <source>
        <dbReference type="EMBL" id="JAH69348.1"/>
    </source>
</evidence>
<dbReference type="AlphaFoldDB" id="A0A0E9UWL9"/>
<accession>A0A0E9UWL9</accession>
<name>A0A0E9UWL9_ANGAN</name>